<dbReference type="EC" id="2.7.13.3" evidence="3"/>
<dbReference type="PROSITE" id="PS50885">
    <property type="entry name" value="HAMP"/>
    <property type="match status" value="1"/>
</dbReference>
<feature type="domain" description="Histidine kinase" evidence="12">
    <location>
        <begin position="250"/>
        <end position="465"/>
    </location>
</feature>
<dbReference type="SMART" id="SM00387">
    <property type="entry name" value="HATPase_c"/>
    <property type="match status" value="1"/>
</dbReference>
<evidence type="ECO:0000313" key="15">
    <source>
        <dbReference type="Proteomes" id="UP000612893"/>
    </source>
</evidence>
<evidence type="ECO:0000256" key="7">
    <source>
        <dbReference type="ARBA" id="ARBA00022777"/>
    </source>
</evidence>
<keyword evidence="10 11" id="KW-0472">Membrane</keyword>
<dbReference type="SUPFAM" id="SSF47384">
    <property type="entry name" value="Homodimeric domain of signal transducing histidine kinase"/>
    <property type="match status" value="1"/>
</dbReference>
<keyword evidence="6 11" id="KW-0812">Transmembrane</keyword>
<evidence type="ECO:0000256" key="6">
    <source>
        <dbReference type="ARBA" id="ARBA00022692"/>
    </source>
</evidence>
<dbReference type="Gene3D" id="1.10.287.130">
    <property type="match status" value="1"/>
</dbReference>
<dbReference type="InterPro" id="IPR036097">
    <property type="entry name" value="HisK_dim/P_sf"/>
</dbReference>
<dbReference type="PANTHER" id="PTHR45436">
    <property type="entry name" value="SENSOR HISTIDINE KINASE YKOH"/>
    <property type="match status" value="1"/>
</dbReference>
<dbReference type="Pfam" id="PF02518">
    <property type="entry name" value="HATPase_c"/>
    <property type="match status" value="1"/>
</dbReference>
<dbReference type="AlphaFoldDB" id="A0A934K177"/>
<evidence type="ECO:0000256" key="5">
    <source>
        <dbReference type="ARBA" id="ARBA00022679"/>
    </source>
</evidence>
<feature type="transmembrane region" description="Helical" evidence="11">
    <location>
        <begin position="166"/>
        <end position="185"/>
    </location>
</feature>
<keyword evidence="9" id="KW-0902">Two-component regulatory system</keyword>
<evidence type="ECO:0000256" key="11">
    <source>
        <dbReference type="SAM" id="Phobius"/>
    </source>
</evidence>
<dbReference type="RefSeq" id="WP_338203263.1">
    <property type="nucleotide sequence ID" value="NZ_JAEKNR010000168.1"/>
</dbReference>
<dbReference type="GO" id="GO:0000160">
    <property type="term" value="P:phosphorelay signal transduction system"/>
    <property type="evidence" value="ECO:0007669"/>
    <property type="project" value="UniProtKB-KW"/>
</dbReference>
<evidence type="ECO:0000256" key="3">
    <source>
        <dbReference type="ARBA" id="ARBA00012438"/>
    </source>
</evidence>
<dbReference type="GO" id="GO:0016020">
    <property type="term" value="C:membrane"/>
    <property type="evidence" value="ECO:0007669"/>
    <property type="project" value="UniProtKB-SubCell"/>
</dbReference>
<keyword evidence="8 11" id="KW-1133">Transmembrane helix</keyword>
<organism evidence="14 15">
    <name type="scientific">Candidatus Nephthysia bennettiae</name>
    <dbReference type="NCBI Taxonomy" id="3127016"/>
    <lineage>
        <taxon>Bacteria</taxon>
        <taxon>Bacillati</taxon>
        <taxon>Candidatus Dormiibacterota</taxon>
        <taxon>Candidatus Dormibacteria</taxon>
        <taxon>Candidatus Dormibacterales</taxon>
        <taxon>Candidatus Dormibacteraceae</taxon>
        <taxon>Candidatus Nephthysia</taxon>
    </lineage>
</organism>
<evidence type="ECO:0000256" key="9">
    <source>
        <dbReference type="ARBA" id="ARBA00023012"/>
    </source>
</evidence>
<reference evidence="14" key="1">
    <citation type="submission" date="2020-10" db="EMBL/GenBank/DDBJ databases">
        <title>Ca. Dormibacterota MAGs.</title>
        <authorList>
            <person name="Montgomery K."/>
        </authorList>
    </citation>
    <scope>NUCLEOTIDE SEQUENCE [LARGE SCALE GENOMIC DNA]</scope>
    <source>
        <strain evidence="14">SC8812_S17_10</strain>
    </source>
</reference>
<dbReference type="Proteomes" id="UP000612893">
    <property type="component" value="Unassembled WGS sequence"/>
</dbReference>
<accession>A0A934K177</accession>
<dbReference type="SUPFAM" id="SSF55874">
    <property type="entry name" value="ATPase domain of HSP90 chaperone/DNA topoisomerase II/histidine kinase"/>
    <property type="match status" value="1"/>
</dbReference>
<evidence type="ECO:0000256" key="4">
    <source>
        <dbReference type="ARBA" id="ARBA00022553"/>
    </source>
</evidence>
<dbReference type="EMBL" id="JAEKNR010000168">
    <property type="protein sequence ID" value="MBJ7599681.1"/>
    <property type="molecule type" value="Genomic_DNA"/>
</dbReference>
<dbReference type="InterPro" id="IPR003660">
    <property type="entry name" value="HAMP_dom"/>
</dbReference>
<evidence type="ECO:0000259" key="12">
    <source>
        <dbReference type="PROSITE" id="PS50109"/>
    </source>
</evidence>
<dbReference type="InterPro" id="IPR003661">
    <property type="entry name" value="HisK_dim/P_dom"/>
</dbReference>
<comment type="catalytic activity">
    <reaction evidence="1">
        <text>ATP + protein L-histidine = ADP + protein N-phospho-L-histidine.</text>
        <dbReference type="EC" id="2.7.13.3"/>
    </reaction>
</comment>
<keyword evidence="15" id="KW-1185">Reference proteome</keyword>
<evidence type="ECO:0000256" key="1">
    <source>
        <dbReference type="ARBA" id="ARBA00000085"/>
    </source>
</evidence>
<dbReference type="InterPro" id="IPR003594">
    <property type="entry name" value="HATPase_dom"/>
</dbReference>
<feature type="domain" description="HAMP" evidence="13">
    <location>
        <begin position="189"/>
        <end position="242"/>
    </location>
</feature>
<dbReference type="Pfam" id="PF00672">
    <property type="entry name" value="HAMP"/>
    <property type="match status" value="1"/>
</dbReference>
<evidence type="ECO:0000256" key="8">
    <source>
        <dbReference type="ARBA" id="ARBA00022989"/>
    </source>
</evidence>
<comment type="caution">
    <text evidence="14">The sequence shown here is derived from an EMBL/GenBank/DDBJ whole genome shotgun (WGS) entry which is preliminary data.</text>
</comment>
<comment type="subcellular location">
    <subcellularLocation>
        <location evidence="2">Membrane</location>
    </subcellularLocation>
</comment>
<dbReference type="InterPro" id="IPR050428">
    <property type="entry name" value="TCS_sensor_his_kinase"/>
</dbReference>
<dbReference type="PROSITE" id="PS50109">
    <property type="entry name" value="HIS_KIN"/>
    <property type="match status" value="1"/>
</dbReference>
<dbReference type="PANTHER" id="PTHR45436:SF5">
    <property type="entry name" value="SENSOR HISTIDINE KINASE TRCS"/>
    <property type="match status" value="1"/>
</dbReference>
<protein>
    <recommendedName>
        <fullName evidence="3">histidine kinase</fullName>
        <ecNumber evidence="3">2.7.13.3</ecNumber>
    </recommendedName>
</protein>
<dbReference type="GO" id="GO:0004673">
    <property type="term" value="F:protein histidine kinase activity"/>
    <property type="evidence" value="ECO:0007669"/>
    <property type="project" value="UniProtKB-EC"/>
</dbReference>
<dbReference type="PRINTS" id="PR00344">
    <property type="entry name" value="BCTRLSENSOR"/>
</dbReference>
<dbReference type="InterPro" id="IPR005467">
    <property type="entry name" value="His_kinase_dom"/>
</dbReference>
<dbReference type="CDD" id="cd00075">
    <property type="entry name" value="HATPase"/>
    <property type="match status" value="1"/>
</dbReference>
<keyword evidence="4" id="KW-0597">Phosphoprotein</keyword>
<dbReference type="InterPro" id="IPR036890">
    <property type="entry name" value="HATPase_C_sf"/>
</dbReference>
<name>A0A934K177_9BACT</name>
<dbReference type="SMART" id="SM00388">
    <property type="entry name" value="HisKA"/>
    <property type="match status" value="1"/>
</dbReference>
<dbReference type="Gene3D" id="3.30.565.10">
    <property type="entry name" value="Histidine kinase-like ATPase, C-terminal domain"/>
    <property type="match status" value="1"/>
</dbReference>
<evidence type="ECO:0000256" key="2">
    <source>
        <dbReference type="ARBA" id="ARBA00004370"/>
    </source>
</evidence>
<dbReference type="Gene3D" id="6.10.340.10">
    <property type="match status" value="1"/>
</dbReference>
<proteinExistence type="predicted"/>
<evidence type="ECO:0000313" key="14">
    <source>
        <dbReference type="EMBL" id="MBJ7599681.1"/>
    </source>
</evidence>
<evidence type="ECO:0000256" key="10">
    <source>
        <dbReference type="ARBA" id="ARBA00023136"/>
    </source>
</evidence>
<keyword evidence="5" id="KW-0808">Transferase</keyword>
<dbReference type="SUPFAM" id="SSF158472">
    <property type="entry name" value="HAMP domain-like"/>
    <property type="match status" value="1"/>
</dbReference>
<dbReference type="CDD" id="cd00082">
    <property type="entry name" value="HisKA"/>
    <property type="match status" value="1"/>
</dbReference>
<dbReference type="InterPro" id="IPR004358">
    <property type="entry name" value="Sig_transdc_His_kin-like_C"/>
</dbReference>
<keyword evidence="7" id="KW-0418">Kinase</keyword>
<evidence type="ECO:0000259" key="13">
    <source>
        <dbReference type="PROSITE" id="PS50885"/>
    </source>
</evidence>
<gene>
    <name evidence="14" type="ORF">JF922_16585</name>
</gene>
<dbReference type="SMART" id="SM00304">
    <property type="entry name" value="HAMP"/>
    <property type="match status" value="1"/>
</dbReference>
<sequence>MRRFLGTTRGRLVTFTVAILGVALLLADGGVLGSLAITQTNESNAVLVSQANLIAAGIEEQNGQLSFGSGELPGETQGGIAVDAAFVSPTGTVTQTAARSLAQSVLANLAAQAERTRGPVWADVTDLRGSPRRVYAIPLTVGAERTAALVVSRSVREQQAGLTRTVLFIAPFSAAVLLVGGLLAYRLAGRVLRPVSVIANLARSLSERDLHRRVDVRVPDDELGELVATFNAMLARLDAAFDSLRRFTADASHELRAPLALMLNELEGSLAKAGANQEYRRAIQTQIAEVEHLARLSDQLLMLARADAGALSPAEGAVDVADFVHETAARWSVSAEQVNRHIDFSAPDSGQVMADPSPLRRVIDNLIDNALRYAPEGTAVSLRAYPAGSGWNFEVADRGPGVPVEYRDRLFERFARPDGARTRGAGGAGLGLALSAAIARAHGGELELYDVRPDTVFRLHLPRRPQTFAKA</sequence>
<dbReference type="CDD" id="cd06225">
    <property type="entry name" value="HAMP"/>
    <property type="match status" value="1"/>
</dbReference>
<dbReference type="Pfam" id="PF00512">
    <property type="entry name" value="HisKA"/>
    <property type="match status" value="1"/>
</dbReference>